<keyword evidence="4" id="KW-1185">Reference proteome</keyword>
<dbReference type="PANTHER" id="PTHR47926">
    <property type="entry name" value="PENTATRICOPEPTIDE REPEAT-CONTAINING PROTEIN"/>
    <property type="match status" value="1"/>
</dbReference>
<reference evidence="3 4" key="1">
    <citation type="submission" date="2023-10" db="EMBL/GenBank/DDBJ databases">
        <title>Chromosome-scale genome assembly provides insights into flower coloration mechanisms of Canna indica.</title>
        <authorList>
            <person name="Li C."/>
        </authorList>
    </citation>
    <scope>NUCLEOTIDE SEQUENCE [LARGE SCALE GENOMIC DNA]</scope>
    <source>
        <tissue evidence="3">Flower</tissue>
    </source>
</reference>
<dbReference type="InterPro" id="IPR046960">
    <property type="entry name" value="PPR_At4g14850-like_plant"/>
</dbReference>
<dbReference type="FunFam" id="1.25.40.10:FF:000184">
    <property type="entry name" value="Pentatricopeptide repeat-containing protein, chloroplastic"/>
    <property type="match status" value="1"/>
</dbReference>
<dbReference type="InterPro" id="IPR046848">
    <property type="entry name" value="E_motif"/>
</dbReference>
<feature type="repeat" description="PPR" evidence="2">
    <location>
        <begin position="288"/>
        <end position="322"/>
    </location>
</feature>
<feature type="repeat" description="PPR" evidence="2">
    <location>
        <begin position="389"/>
        <end position="423"/>
    </location>
</feature>
<dbReference type="PROSITE" id="PS51375">
    <property type="entry name" value="PPR"/>
    <property type="match status" value="5"/>
</dbReference>
<dbReference type="Pfam" id="PF13041">
    <property type="entry name" value="PPR_2"/>
    <property type="match status" value="2"/>
</dbReference>
<organism evidence="3 4">
    <name type="scientific">Canna indica</name>
    <name type="common">Indian-shot</name>
    <dbReference type="NCBI Taxonomy" id="4628"/>
    <lineage>
        <taxon>Eukaryota</taxon>
        <taxon>Viridiplantae</taxon>
        <taxon>Streptophyta</taxon>
        <taxon>Embryophyta</taxon>
        <taxon>Tracheophyta</taxon>
        <taxon>Spermatophyta</taxon>
        <taxon>Magnoliopsida</taxon>
        <taxon>Liliopsida</taxon>
        <taxon>Zingiberales</taxon>
        <taxon>Cannaceae</taxon>
        <taxon>Canna</taxon>
    </lineage>
</organism>
<feature type="repeat" description="PPR" evidence="2">
    <location>
        <begin position="188"/>
        <end position="218"/>
    </location>
</feature>
<feature type="repeat" description="PPR" evidence="2">
    <location>
        <begin position="358"/>
        <end position="388"/>
    </location>
</feature>
<proteinExistence type="predicted"/>
<sequence length="566" mass="61297">MAPAANLGLAVDAVPTLCHHVLLSRLLRTSRLPPPQLFQIHANMVKSGLDLLPFPASKLLAAAATLGDTVYTLSIFGRIPDPCLFHHTVVLRSLSAARFPAVDEAFALFRSLHSSGVALDQFALVPTLKVCARGLALRAGRQLHSLVIKLGFQLFVNVRNTLIHLYCRCGRAADEGRQLFDEMPQVNDAVSWSALMTGYVQISDPEKVVDLFREMRARISHVNAATLVNTFSALVDLSSCGGEALHGYCIKSGHDSDLNVATAIVDMYAKFKWIDSAVKVFDATKRKDLILYNCMADGFAKAGAITDAFALLGRMKYEGVKPNSATFAGLLAACASSGAIVTGRRLHDHINMEGVELDAVLGTALVDMYSKSGCLEEAIEVFDKMVERDVQAWTAMIMGLGVNGRAPAALELFRQMENEGVKPNEVTFLSVLNACSHGGLVTAGKECFERMVQIYGLSPNMEHYGCLVDLFGRAGILEEAYKLIESLPVRGYAMAWRALLAACRVHGNVELGEIARKKLVSLGDEHPSNVILLSSAYALAGRWIDTAQLESTGGKEAGRSLINMDD</sequence>
<protein>
    <recommendedName>
        <fullName evidence="5">Pentatricopeptide repeat-containing protein</fullName>
    </recommendedName>
</protein>
<dbReference type="GO" id="GO:0003723">
    <property type="term" value="F:RNA binding"/>
    <property type="evidence" value="ECO:0007669"/>
    <property type="project" value="InterPro"/>
</dbReference>
<dbReference type="EMBL" id="CP136895">
    <property type="protein sequence ID" value="WOL11544.1"/>
    <property type="molecule type" value="Genomic_DNA"/>
</dbReference>
<gene>
    <name evidence="3" type="ORF">Cni_G20307</name>
</gene>
<dbReference type="Proteomes" id="UP001327560">
    <property type="component" value="Chromosome 6"/>
</dbReference>
<keyword evidence="1" id="KW-0677">Repeat</keyword>
<dbReference type="FunFam" id="1.25.40.10:FF:000381">
    <property type="entry name" value="Pentatricopeptide repeat-containing protein"/>
    <property type="match status" value="1"/>
</dbReference>
<accession>A0AAQ3KMZ0</accession>
<dbReference type="AlphaFoldDB" id="A0AAQ3KMZ0"/>
<feature type="repeat" description="PPR" evidence="2">
    <location>
        <begin position="460"/>
        <end position="494"/>
    </location>
</feature>
<dbReference type="InterPro" id="IPR011990">
    <property type="entry name" value="TPR-like_helical_dom_sf"/>
</dbReference>
<dbReference type="GO" id="GO:0009451">
    <property type="term" value="P:RNA modification"/>
    <property type="evidence" value="ECO:0007669"/>
    <property type="project" value="InterPro"/>
</dbReference>
<evidence type="ECO:0000313" key="3">
    <source>
        <dbReference type="EMBL" id="WOL11544.1"/>
    </source>
</evidence>
<dbReference type="Pfam" id="PF01535">
    <property type="entry name" value="PPR"/>
    <property type="match status" value="3"/>
</dbReference>
<name>A0AAQ3KMZ0_9LILI</name>
<dbReference type="InterPro" id="IPR002885">
    <property type="entry name" value="PPR_rpt"/>
</dbReference>
<dbReference type="PANTHER" id="PTHR47926:SF490">
    <property type="entry name" value="REPEAT-LIKE SUPERFAMILY PROTEIN, PUTATIVE-RELATED"/>
    <property type="match status" value="1"/>
</dbReference>
<dbReference type="Pfam" id="PF20431">
    <property type="entry name" value="E_motif"/>
    <property type="match status" value="1"/>
</dbReference>
<dbReference type="NCBIfam" id="TIGR00756">
    <property type="entry name" value="PPR"/>
    <property type="match status" value="5"/>
</dbReference>
<evidence type="ECO:0000256" key="2">
    <source>
        <dbReference type="PROSITE-ProRule" id="PRU00708"/>
    </source>
</evidence>
<evidence type="ECO:0008006" key="5">
    <source>
        <dbReference type="Google" id="ProtNLM"/>
    </source>
</evidence>
<dbReference type="Gene3D" id="1.25.40.10">
    <property type="entry name" value="Tetratricopeptide repeat domain"/>
    <property type="match status" value="3"/>
</dbReference>
<evidence type="ECO:0000313" key="4">
    <source>
        <dbReference type="Proteomes" id="UP001327560"/>
    </source>
</evidence>
<evidence type="ECO:0000256" key="1">
    <source>
        <dbReference type="ARBA" id="ARBA00022737"/>
    </source>
</evidence>